<accession>A0ABV8Y291</accession>
<evidence type="ECO:0000313" key="3">
    <source>
        <dbReference type="Proteomes" id="UP001595965"/>
    </source>
</evidence>
<protein>
    <submittedName>
        <fullName evidence="2">Uncharacterized protein</fullName>
    </submittedName>
</protein>
<keyword evidence="1" id="KW-0812">Transmembrane</keyword>
<name>A0ABV8Y291_9MICC</name>
<feature type="transmembrane region" description="Helical" evidence="1">
    <location>
        <begin position="67"/>
        <end position="86"/>
    </location>
</feature>
<comment type="caution">
    <text evidence="2">The sequence shown here is derived from an EMBL/GenBank/DDBJ whole genome shotgun (WGS) entry which is preliminary data.</text>
</comment>
<feature type="transmembrane region" description="Helical" evidence="1">
    <location>
        <begin position="36"/>
        <end position="55"/>
    </location>
</feature>
<evidence type="ECO:0000256" key="1">
    <source>
        <dbReference type="SAM" id="Phobius"/>
    </source>
</evidence>
<keyword evidence="3" id="KW-1185">Reference proteome</keyword>
<feature type="transmembrane region" description="Helical" evidence="1">
    <location>
        <begin position="125"/>
        <end position="146"/>
    </location>
</feature>
<reference evidence="3" key="1">
    <citation type="journal article" date="2019" name="Int. J. Syst. Evol. Microbiol.">
        <title>The Global Catalogue of Microorganisms (GCM) 10K type strain sequencing project: providing services to taxonomists for standard genome sequencing and annotation.</title>
        <authorList>
            <consortium name="The Broad Institute Genomics Platform"/>
            <consortium name="The Broad Institute Genome Sequencing Center for Infectious Disease"/>
            <person name="Wu L."/>
            <person name="Ma J."/>
        </authorList>
    </citation>
    <scope>NUCLEOTIDE SEQUENCE [LARGE SCALE GENOMIC DNA]</scope>
    <source>
        <strain evidence="3">CGMCC 1.12125</strain>
    </source>
</reference>
<dbReference type="RefSeq" id="WP_344227263.1">
    <property type="nucleotide sequence ID" value="NZ_BAAALH010000001.1"/>
</dbReference>
<organism evidence="2 3">
    <name type="scientific">Citricoccus alkalitolerans</name>
    <dbReference type="NCBI Taxonomy" id="246603"/>
    <lineage>
        <taxon>Bacteria</taxon>
        <taxon>Bacillati</taxon>
        <taxon>Actinomycetota</taxon>
        <taxon>Actinomycetes</taxon>
        <taxon>Micrococcales</taxon>
        <taxon>Micrococcaceae</taxon>
        <taxon>Citricoccus</taxon>
    </lineage>
</organism>
<keyword evidence="1" id="KW-1133">Transmembrane helix</keyword>
<feature type="transmembrane region" description="Helical" evidence="1">
    <location>
        <begin position="98"/>
        <end position="119"/>
    </location>
</feature>
<dbReference type="EMBL" id="JBHSEN010000002">
    <property type="protein sequence ID" value="MFC4429973.1"/>
    <property type="molecule type" value="Genomic_DNA"/>
</dbReference>
<keyword evidence="1" id="KW-0472">Membrane</keyword>
<proteinExistence type="predicted"/>
<dbReference type="Proteomes" id="UP001595965">
    <property type="component" value="Unassembled WGS sequence"/>
</dbReference>
<gene>
    <name evidence="2" type="ORF">ACFO0K_09795</name>
</gene>
<sequence>MENDFDSGPAVRPSSTQAQQLLRDLESDRAALAERLTAPGWLYPLFALIVAGYVATPALRSSEPRNAVVGILIAGTIVLLLAYHRLSGVRVRRIGVRGGALLAGLLVMTLLLLSTSYGLVASLSAWWVLAPAAVCFVVVLIGGRWFDRLYREDLGHGR</sequence>
<evidence type="ECO:0000313" key="2">
    <source>
        <dbReference type="EMBL" id="MFC4429973.1"/>
    </source>
</evidence>